<protein>
    <submittedName>
        <fullName evidence="3">COesterase domain-containing protein</fullName>
    </submittedName>
</protein>
<feature type="signal peptide" evidence="1">
    <location>
        <begin position="1"/>
        <end position="23"/>
    </location>
</feature>
<evidence type="ECO:0000256" key="1">
    <source>
        <dbReference type="SAM" id="SignalP"/>
    </source>
</evidence>
<organism evidence="2 3">
    <name type="scientific">Steinernema glaseri</name>
    <dbReference type="NCBI Taxonomy" id="37863"/>
    <lineage>
        <taxon>Eukaryota</taxon>
        <taxon>Metazoa</taxon>
        <taxon>Ecdysozoa</taxon>
        <taxon>Nematoda</taxon>
        <taxon>Chromadorea</taxon>
        <taxon>Rhabditida</taxon>
        <taxon>Tylenchina</taxon>
        <taxon>Panagrolaimomorpha</taxon>
        <taxon>Strongyloidoidea</taxon>
        <taxon>Steinernematidae</taxon>
        <taxon>Steinernema</taxon>
    </lineage>
</organism>
<accession>A0A1I7XWJ2</accession>
<dbReference type="WBParaSite" id="L893_g10211.t1">
    <property type="protein sequence ID" value="L893_g10211.t1"/>
    <property type="gene ID" value="L893_g10211"/>
</dbReference>
<proteinExistence type="predicted"/>
<dbReference type="AlphaFoldDB" id="A0A1I7XWJ2"/>
<dbReference type="Proteomes" id="UP000095287">
    <property type="component" value="Unplaced"/>
</dbReference>
<sequence>MSLSFNVVAATMLACILVQITQSVPQKRFLRALYGGNHGLGVAVSHGSNIETFLYPEGVAEMDKRMPLSLGKKYDRNCFFSPVQCMLSFNNQNQHDDAIWNSRGRR</sequence>
<keyword evidence="1" id="KW-0732">Signal</keyword>
<evidence type="ECO:0000313" key="3">
    <source>
        <dbReference type="WBParaSite" id="L893_g10211.t1"/>
    </source>
</evidence>
<name>A0A1I7XWJ2_9BILA</name>
<evidence type="ECO:0000313" key="2">
    <source>
        <dbReference type="Proteomes" id="UP000095287"/>
    </source>
</evidence>
<reference evidence="3" key="1">
    <citation type="submission" date="2016-11" db="UniProtKB">
        <authorList>
            <consortium name="WormBaseParasite"/>
        </authorList>
    </citation>
    <scope>IDENTIFICATION</scope>
</reference>
<keyword evidence="2" id="KW-1185">Reference proteome</keyword>
<feature type="chain" id="PRO_5009311560" evidence="1">
    <location>
        <begin position="24"/>
        <end position="106"/>
    </location>
</feature>